<dbReference type="NCBIfam" id="TIGR01484">
    <property type="entry name" value="HAD-SF-IIB"/>
    <property type="match status" value="1"/>
</dbReference>
<dbReference type="InterPro" id="IPR023214">
    <property type="entry name" value="HAD_sf"/>
</dbReference>
<sequence>MIGEIVYDQRMILGGMMTLAKDKLPATFPRPTEVQYLVCCDMDETYIPYHPDNQVTSGITELEHFLLEEGEKKGILLGWITGTNKTSALRKAKRTISQSPHFLCCSLGTEFYWITQGELVPSTTWQQRIATSGYQQQKVDQIVEQILAQGIRLDRQPEDYQGPYKTSFYYLIRDEMEKDIAWIRSLAEQAQLRVLITKANPAAGDPENSYDVDFIPKCCGKDQAVLFLMEELKLDKQQVLAFGDSANDFTMFAVAGNGYLVANADKHAIERYGKCLDKPYCHGILSVLRQLP</sequence>
<evidence type="ECO:0000313" key="3">
    <source>
        <dbReference type="EMBL" id="MDT3452414.1"/>
    </source>
</evidence>
<dbReference type="SFLD" id="SFLDG01141">
    <property type="entry name" value="C2.B.1:_Sucrose_Phosphatase_Li"/>
    <property type="match status" value="1"/>
</dbReference>
<dbReference type="InterPro" id="IPR036412">
    <property type="entry name" value="HAD-like_sf"/>
</dbReference>
<evidence type="ECO:0000313" key="4">
    <source>
        <dbReference type="Proteomes" id="UP001182304"/>
    </source>
</evidence>
<evidence type="ECO:0000256" key="1">
    <source>
        <dbReference type="ARBA" id="ARBA00022801"/>
    </source>
</evidence>
<organism evidence="3 4">
    <name type="scientific">Pasteurella multocida</name>
    <dbReference type="NCBI Taxonomy" id="747"/>
    <lineage>
        <taxon>Bacteria</taxon>
        <taxon>Pseudomonadati</taxon>
        <taxon>Pseudomonadota</taxon>
        <taxon>Gammaproteobacteria</taxon>
        <taxon>Pasteurellales</taxon>
        <taxon>Pasteurellaceae</taxon>
        <taxon>Pasteurella</taxon>
    </lineage>
</organism>
<feature type="domain" description="Sucrose phosphatase-like" evidence="2">
    <location>
        <begin position="36"/>
        <end position="272"/>
    </location>
</feature>
<dbReference type="InterPro" id="IPR006380">
    <property type="entry name" value="SPP-like_dom"/>
</dbReference>
<protein>
    <submittedName>
        <fullName evidence="3">HAD-IIB family hydrolase</fullName>
    </submittedName>
</protein>
<dbReference type="SUPFAM" id="SSF56784">
    <property type="entry name" value="HAD-like"/>
    <property type="match status" value="1"/>
</dbReference>
<gene>
    <name evidence="3" type="ORF">NQF69_06445</name>
</gene>
<dbReference type="Proteomes" id="UP001182304">
    <property type="component" value="Unassembled WGS sequence"/>
</dbReference>
<dbReference type="EMBL" id="JANIEN010000006">
    <property type="protein sequence ID" value="MDT3452414.1"/>
    <property type="molecule type" value="Genomic_DNA"/>
</dbReference>
<dbReference type="Gene3D" id="3.40.50.1000">
    <property type="entry name" value="HAD superfamily/HAD-like"/>
    <property type="match status" value="1"/>
</dbReference>
<evidence type="ECO:0000259" key="2">
    <source>
        <dbReference type="Pfam" id="PF05116"/>
    </source>
</evidence>
<name>A0AAW8V796_PASMD</name>
<dbReference type="PANTHER" id="PTHR10000:SF57">
    <property type="entry name" value="KANOSAMINE-6-PHOSPHATE PHOSPHATASE"/>
    <property type="match status" value="1"/>
</dbReference>
<dbReference type="AlphaFoldDB" id="A0AAW8V796"/>
<dbReference type="GO" id="GO:0000287">
    <property type="term" value="F:magnesium ion binding"/>
    <property type="evidence" value="ECO:0007669"/>
    <property type="project" value="UniProtKB-ARBA"/>
</dbReference>
<dbReference type="SFLD" id="SFLDS00003">
    <property type="entry name" value="Haloacid_Dehalogenase"/>
    <property type="match status" value="1"/>
</dbReference>
<dbReference type="Gene3D" id="3.30.70.1410">
    <property type="entry name" value="yhjk (haloacid dehalogenase-like hydrolase protein) domain"/>
    <property type="match status" value="1"/>
</dbReference>
<dbReference type="Pfam" id="PF05116">
    <property type="entry name" value="S6PP"/>
    <property type="match status" value="1"/>
</dbReference>
<dbReference type="InterPro" id="IPR006379">
    <property type="entry name" value="HAD-SF_hydro_IIB"/>
</dbReference>
<proteinExistence type="predicted"/>
<dbReference type="GO" id="GO:0005829">
    <property type="term" value="C:cytosol"/>
    <property type="evidence" value="ECO:0007669"/>
    <property type="project" value="TreeGrafter"/>
</dbReference>
<reference evidence="3" key="1">
    <citation type="submission" date="2022-07" db="EMBL/GenBank/DDBJ databases">
        <title>Sequence of Pasteurella multocoda 17BRD-035.</title>
        <authorList>
            <person name="Roy Chowdhury P."/>
            <person name="Alhamami T."/>
            <person name="Trott D.J."/>
            <person name="Djordvevic S.P."/>
        </authorList>
    </citation>
    <scope>NUCLEOTIDE SEQUENCE</scope>
    <source>
        <strain evidence="3">17BRD-035</strain>
    </source>
</reference>
<dbReference type="SFLD" id="SFLDG01140">
    <property type="entry name" value="C2.B:_Phosphomannomutase_and_P"/>
    <property type="match status" value="1"/>
</dbReference>
<comment type="caution">
    <text evidence="3">The sequence shown here is derived from an EMBL/GenBank/DDBJ whole genome shotgun (WGS) entry which is preliminary data.</text>
</comment>
<accession>A0AAW8V796</accession>
<dbReference type="PANTHER" id="PTHR10000">
    <property type="entry name" value="PHOSPHOSERINE PHOSPHATASE"/>
    <property type="match status" value="1"/>
</dbReference>
<keyword evidence="1 3" id="KW-0378">Hydrolase</keyword>
<dbReference type="GO" id="GO:0016791">
    <property type="term" value="F:phosphatase activity"/>
    <property type="evidence" value="ECO:0007669"/>
    <property type="project" value="TreeGrafter"/>
</dbReference>